<evidence type="ECO:0000256" key="1">
    <source>
        <dbReference type="ARBA" id="ARBA00004141"/>
    </source>
</evidence>
<comment type="catalytic activity">
    <reaction evidence="15">
        <text>[GlcNAc-(1-&gt;4)-Mur2Ac(oyl-L-Ala-gamma-D-Glu-L-Lys-D-Ala-D-Ala)](n)-di-trans,octa-cis-undecaprenyl diphosphate + beta-D-GlcNAc-(1-&gt;4)-Mur2Ac(oyl-L-Ala-gamma-D-Glu-L-Lys-D-Ala-D-Ala)-di-trans,octa-cis-undecaprenyl diphosphate = [GlcNAc-(1-&gt;4)-Mur2Ac(oyl-L-Ala-gamma-D-Glu-L-Lys-D-Ala-D-Ala)](n+1)-di-trans,octa-cis-undecaprenyl diphosphate + di-trans,octa-cis-undecaprenyl diphosphate + H(+)</text>
        <dbReference type="Rhea" id="RHEA:23708"/>
        <dbReference type="Rhea" id="RHEA-COMP:9602"/>
        <dbReference type="Rhea" id="RHEA-COMP:9603"/>
        <dbReference type="ChEBI" id="CHEBI:15378"/>
        <dbReference type="ChEBI" id="CHEBI:58405"/>
        <dbReference type="ChEBI" id="CHEBI:60033"/>
        <dbReference type="ChEBI" id="CHEBI:78435"/>
        <dbReference type="EC" id="2.4.99.28"/>
    </reaction>
</comment>
<evidence type="ECO:0000256" key="12">
    <source>
        <dbReference type="ARBA" id="ARBA00041185"/>
    </source>
</evidence>
<evidence type="ECO:0000256" key="3">
    <source>
        <dbReference type="ARBA" id="ARBA00022679"/>
    </source>
</evidence>
<accession>A0ABS2GI89</accession>
<keyword evidence="5" id="KW-0133">Cell shape</keyword>
<feature type="transmembrane region" description="Helical" evidence="17">
    <location>
        <begin position="330"/>
        <end position="351"/>
    </location>
</feature>
<dbReference type="PANTHER" id="PTHR30474">
    <property type="entry name" value="CELL CYCLE PROTEIN"/>
    <property type="match status" value="1"/>
</dbReference>
<evidence type="ECO:0000313" key="18">
    <source>
        <dbReference type="EMBL" id="MBM6922182.1"/>
    </source>
</evidence>
<evidence type="ECO:0000256" key="8">
    <source>
        <dbReference type="ARBA" id="ARBA00023136"/>
    </source>
</evidence>
<gene>
    <name evidence="18" type="ORF">H9X81_00545</name>
</gene>
<feature type="transmembrane region" description="Helical" evidence="17">
    <location>
        <begin position="66"/>
        <end position="86"/>
    </location>
</feature>
<evidence type="ECO:0000256" key="11">
    <source>
        <dbReference type="ARBA" id="ARBA00038053"/>
    </source>
</evidence>
<feature type="transmembrane region" description="Helical" evidence="17">
    <location>
        <begin position="36"/>
        <end position="54"/>
    </location>
</feature>
<evidence type="ECO:0000256" key="7">
    <source>
        <dbReference type="ARBA" id="ARBA00022989"/>
    </source>
</evidence>
<name>A0ABS2GI89_9FIRM</name>
<feature type="transmembrane region" description="Helical" evidence="17">
    <location>
        <begin position="293"/>
        <end position="318"/>
    </location>
</feature>
<proteinExistence type="inferred from homology"/>
<comment type="subcellular location">
    <subcellularLocation>
        <location evidence="1">Membrane</location>
        <topology evidence="1">Multi-pass membrane protein</topology>
    </subcellularLocation>
</comment>
<dbReference type="Proteomes" id="UP000724149">
    <property type="component" value="Unassembled WGS sequence"/>
</dbReference>
<evidence type="ECO:0000256" key="15">
    <source>
        <dbReference type="ARBA" id="ARBA00049902"/>
    </source>
</evidence>
<keyword evidence="19" id="KW-1185">Reference proteome</keyword>
<dbReference type="Pfam" id="PF01098">
    <property type="entry name" value="FTSW_RODA_SPOVE"/>
    <property type="match status" value="1"/>
</dbReference>
<keyword evidence="6" id="KW-0573">Peptidoglycan synthesis</keyword>
<comment type="function">
    <text evidence="16">Peptidoglycan polymerase that is essential for cell division.</text>
</comment>
<dbReference type="GO" id="GO:0051301">
    <property type="term" value="P:cell division"/>
    <property type="evidence" value="ECO:0007669"/>
    <property type="project" value="UniProtKB-KW"/>
</dbReference>
<evidence type="ECO:0000256" key="9">
    <source>
        <dbReference type="ARBA" id="ARBA00032370"/>
    </source>
</evidence>
<feature type="transmembrane region" description="Helical" evidence="17">
    <location>
        <begin position="178"/>
        <end position="197"/>
    </location>
</feature>
<evidence type="ECO:0000256" key="2">
    <source>
        <dbReference type="ARBA" id="ARBA00022676"/>
    </source>
</evidence>
<keyword evidence="7 17" id="KW-1133">Transmembrane helix</keyword>
<dbReference type="EC" id="2.4.99.28" evidence="14"/>
<evidence type="ECO:0000256" key="5">
    <source>
        <dbReference type="ARBA" id="ARBA00022960"/>
    </source>
</evidence>
<feature type="transmembrane region" description="Helical" evidence="17">
    <location>
        <begin position="255"/>
        <end position="281"/>
    </location>
</feature>
<evidence type="ECO:0000256" key="13">
    <source>
        <dbReference type="ARBA" id="ARBA00041418"/>
    </source>
</evidence>
<evidence type="ECO:0000256" key="14">
    <source>
        <dbReference type="ARBA" id="ARBA00044770"/>
    </source>
</evidence>
<protein>
    <recommendedName>
        <fullName evidence="12">Probable peptidoglycan glycosyltransferase FtsW</fullName>
        <ecNumber evidence="14">2.4.99.28</ecNumber>
    </recommendedName>
    <alternativeName>
        <fullName evidence="13">Cell division protein FtsW</fullName>
    </alternativeName>
    <alternativeName>
        <fullName evidence="10">Cell wall polymerase</fullName>
    </alternativeName>
    <alternativeName>
        <fullName evidence="9">Peptidoglycan polymerase</fullName>
    </alternativeName>
</protein>
<evidence type="ECO:0000313" key="19">
    <source>
        <dbReference type="Proteomes" id="UP000724149"/>
    </source>
</evidence>
<dbReference type="InterPro" id="IPR001182">
    <property type="entry name" value="FtsW/RodA"/>
</dbReference>
<evidence type="ECO:0000256" key="10">
    <source>
        <dbReference type="ARBA" id="ARBA00033270"/>
    </source>
</evidence>
<keyword evidence="4 17" id="KW-0812">Transmembrane</keyword>
<keyword evidence="18" id="KW-0131">Cell cycle</keyword>
<keyword evidence="3" id="KW-0808">Transferase</keyword>
<keyword evidence="2" id="KW-0328">Glycosyltransferase</keyword>
<evidence type="ECO:0000256" key="4">
    <source>
        <dbReference type="ARBA" id="ARBA00022692"/>
    </source>
</evidence>
<evidence type="ECO:0000256" key="17">
    <source>
        <dbReference type="SAM" id="Phobius"/>
    </source>
</evidence>
<feature type="transmembrane region" description="Helical" evidence="17">
    <location>
        <begin position="132"/>
        <end position="148"/>
    </location>
</feature>
<reference evidence="18 19" key="1">
    <citation type="journal article" date="2021" name="Sci. Rep.">
        <title>The distribution of antibiotic resistance genes in chicken gut microbiota commensals.</title>
        <authorList>
            <person name="Juricova H."/>
            <person name="Matiasovicova J."/>
            <person name="Kubasova T."/>
            <person name="Cejkova D."/>
            <person name="Rychlik I."/>
        </authorList>
    </citation>
    <scope>NUCLEOTIDE SEQUENCE [LARGE SCALE GENOMIC DNA]</scope>
    <source>
        <strain evidence="18 19">An564</strain>
    </source>
</reference>
<sequence length="360" mass="39588">MVFFLITILLLVIGLIMLFSASYANAYYLLGNSFHYISRQLLFAVPGVIAMYVISRIDYHIFHRLAYPLMAASLVMLVIVFFMPALNNAHRWIFIGDLINFQPSEIAKFSLVILYAHWMSINPGSVRRIEGLIPYGCVLGVIILLLIAEPHLSAMVIVVGMALIMLILGGLNLRLLGATVVGGVPLGLLAIFVMGKWDRLMGRLQVWWNPEADARGDGWQTLQSLYSIGSGGLMGTGIGNSRQKYLFLPEPQNDFIFAIVCEELGFIGATLILLLFALLIWRGFVIGVRARDRFGSFIALGLTAQLALQVLLNIAVATNSFPNTGIGLPFFSYGGTSLMMLLGQVGVILSVSRQTKPEDE</sequence>
<keyword evidence="18" id="KW-0132">Cell division</keyword>
<feature type="transmembrane region" description="Helical" evidence="17">
    <location>
        <begin position="106"/>
        <end position="125"/>
    </location>
</feature>
<comment type="caution">
    <text evidence="18">The sequence shown here is derived from an EMBL/GenBank/DDBJ whole genome shotgun (WGS) entry which is preliminary data.</text>
</comment>
<organism evidence="18 19">
    <name type="scientific">Hydrogenoanaerobacterium saccharovorans</name>
    <dbReference type="NCBI Taxonomy" id="474960"/>
    <lineage>
        <taxon>Bacteria</taxon>
        <taxon>Bacillati</taxon>
        <taxon>Bacillota</taxon>
        <taxon>Clostridia</taxon>
        <taxon>Eubacteriales</taxon>
        <taxon>Oscillospiraceae</taxon>
        <taxon>Hydrogenoanaerobacterium</taxon>
    </lineage>
</organism>
<dbReference type="EMBL" id="JACSNR010000001">
    <property type="protein sequence ID" value="MBM6922182.1"/>
    <property type="molecule type" value="Genomic_DNA"/>
</dbReference>
<feature type="transmembrane region" description="Helical" evidence="17">
    <location>
        <begin position="154"/>
        <end position="171"/>
    </location>
</feature>
<evidence type="ECO:0000256" key="16">
    <source>
        <dbReference type="ARBA" id="ARBA00049966"/>
    </source>
</evidence>
<keyword evidence="8 17" id="KW-0472">Membrane</keyword>
<dbReference type="PANTHER" id="PTHR30474:SF2">
    <property type="entry name" value="PEPTIDOGLYCAN GLYCOSYLTRANSFERASE FTSW-RELATED"/>
    <property type="match status" value="1"/>
</dbReference>
<comment type="similarity">
    <text evidence="11">Belongs to the SEDS family. FtsW subfamily.</text>
</comment>
<evidence type="ECO:0000256" key="6">
    <source>
        <dbReference type="ARBA" id="ARBA00022984"/>
    </source>
</evidence>